<comment type="caution">
    <text evidence="1">The sequence shown here is derived from an EMBL/GenBank/DDBJ whole genome shotgun (WGS) entry which is preliminary data.</text>
</comment>
<dbReference type="STRING" id="1914305.BLW93_04095"/>
<reference evidence="1 2" key="1">
    <citation type="submission" date="2016-10" db="EMBL/GenBank/DDBJ databases">
        <title>Genome sequence of a sulfur-reducing bacterium Desulfurobacterium indicum K6013.</title>
        <authorList>
            <person name="Cao J."/>
            <person name="Shao Z."/>
            <person name="Alain K."/>
            <person name="Jebbar M."/>
        </authorList>
    </citation>
    <scope>NUCLEOTIDE SEQUENCE [LARGE SCALE GENOMIC DNA]</scope>
    <source>
        <strain evidence="1 2">K6013</strain>
    </source>
</reference>
<protein>
    <recommendedName>
        <fullName evidence="3">SsuA/THI5-like domain-containing protein</fullName>
    </recommendedName>
</protein>
<dbReference type="EMBL" id="MOEN01000011">
    <property type="protein sequence ID" value="OMH40679.1"/>
    <property type="molecule type" value="Genomic_DNA"/>
</dbReference>
<sequence>MSEKKGLAVIAGFLILTATFLLFSGCKEYTEINILAENKYILLPFYAEKAYGKLNIKNSIITLNYSKNSAEFIKLLNLSKYNVIIVDNITYDFIKAIDNSWIKICSVGKKSPAIFKMTKTNSPAPNLFYALNTPLYRYFADNNTVYIDSFRELLKKHGIYFKEPLKSYKIIENIGKVKYLLCIRKGSPAAKLKNLKKILLLWQDGTTYIFDPAAIKYIMVKYNIKQRKDINFLNCI</sequence>
<dbReference type="RefSeq" id="WP_076712845.1">
    <property type="nucleotide sequence ID" value="NZ_MOEN01000011.1"/>
</dbReference>
<evidence type="ECO:0008006" key="3">
    <source>
        <dbReference type="Google" id="ProtNLM"/>
    </source>
</evidence>
<evidence type="ECO:0000313" key="2">
    <source>
        <dbReference type="Proteomes" id="UP000187408"/>
    </source>
</evidence>
<organism evidence="1 2">
    <name type="scientific">Desulfurobacterium indicum</name>
    <dbReference type="NCBI Taxonomy" id="1914305"/>
    <lineage>
        <taxon>Bacteria</taxon>
        <taxon>Pseudomonadati</taxon>
        <taxon>Aquificota</taxon>
        <taxon>Aquificia</taxon>
        <taxon>Desulfurobacteriales</taxon>
        <taxon>Desulfurobacteriaceae</taxon>
        <taxon>Desulfurobacterium</taxon>
    </lineage>
</organism>
<keyword evidence="2" id="KW-1185">Reference proteome</keyword>
<evidence type="ECO:0000313" key="1">
    <source>
        <dbReference type="EMBL" id="OMH40679.1"/>
    </source>
</evidence>
<proteinExistence type="predicted"/>
<accession>A0A1R1MLP8</accession>
<dbReference type="AlphaFoldDB" id="A0A1R1MLP8"/>
<dbReference type="Proteomes" id="UP000187408">
    <property type="component" value="Unassembled WGS sequence"/>
</dbReference>
<name>A0A1R1MLP8_9BACT</name>
<dbReference type="OrthoDB" id="13748at2"/>
<gene>
    <name evidence="1" type="ORF">BLW93_04095</name>
</gene>
<dbReference type="PROSITE" id="PS51257">
    <property type="entry name" value="PROKAR_LIPOPROTEIN"/>
    <property type="match status" value="1"/>
</dbReference>